<feature type="region of interest" description="Disordered" evidence="1">
    <location>
        <begin position="1"/>
        <end position="61"/>
    </location>
</feature>
<evidence type="ECO:0000313" key="2">
    <source>
        <dbReference type="EMBL" id="NDK57144.1"/>
    </source>
</evidence>
<feature type="compositionally biased region" description="Basic and acidic residues" evidence="1">
    <location>
        <begin position="1"/>
        <end position="21"/>
    </location>
</feature>
<comment type="caution">
    <text evidence="2">The sequence shown here is derived from an EMBL/GenBank/DDBJ whole genome shotgun (WGS) entry which is preliminary data.</text>
</comment>
<organism evidence="2 3">
    <name type="scientific">Pontibacter fetidus</name>
    <dbReference type="NCBI Taxonomy" id="2700082"/>
    <lineage>
        <taxon>Bacteria</taxon>
        <taxon>Pseudomonadati</taxon>
        <taxon>Bacteroidota</taxon>
        <taxon>Cytophagia</taxon>
        <taxon>Cytophagales</taxon>
        <taxon>Hymenobacteraceae</taxon>
        <taxon>Pontibacter</taxon>
    </lineage>
</organism>
<accession>A0A6B2HBS9</accession>
<evidence type="ECO:0000256" key="1">
    <source>
        <dbReference type="SAM" id="MobiDB-lite"/>
    </source>
</evidence>
<evidence type="ECO:0000313" key="3">
    <source>
        <dbReference type="Proteomes" id="UP000478546"/>
    </source>
</evidence>
<dbReference type="EMBL" id="JAAEAA010000021">
    <property type="protein sequence ID" value="NDK57144.1"/>
    <property type="molecule type" value="Genomic_DNA"/>
</dbReference>
<keyword evidence="3" id="KW-1185">Reference proteome</keyword>
<gene>
    <name evidence="2" type="ORF">GWO68_14565</name>
</gene>
<name>A0A6B2HBS9_9BACT</name>
<dbReference type="AlphaFoldDB" id="A0A6B2HBS9"/>
<dbReference type="Proteomes" id="UP000478546">
    <property type="component" value="Unassembled WGS sequence"/>
</dbReference>
<proteinExistence type="predicted"/>
<protein>
    <submittedName>
        <fullName evidence="2">Uncharacterized protein</fullName>
    </submittedName>
</protein>
<dbReference type="RefSeq" id="WP_162347207.1">
    <property type="nucleotide sequence ID" value="NZ_JAAEAA010000021.1"/>
</dbReference>
<reference evidence="2 3" key="1">
    <citation type="submission" date="2020-01" db="EMBL/GenBank/DDBJ databases">
        <authorList>
            <person name="Kim M.K."/>
        </authorList>
    </citation>
    <scope>NUCLEOTIDE SEQUENCE [LARGE SCALE GENOMIC DNA]</scope>
    <source>
        <strain evidence="2 3">BT213</strain>
    </source>
</reference>
<sequence>MKPENKNENKTTDQQNKKPVDPEIAGTGKVNKEPTLRSYTTDSSRSHKSRHDDMATGGNIR</sequence>